<reference evidence="3 4" key="1">
    <citation type="submission" date="2019-01" db="EMBL/GenBank/DDBJ databases">
        <title>Draft genome sequence of Psathyrella aberdarensis IHI B618.</title>
        <authorList>
            <person name="Buettner E."/>
            <person name="Kellner H."/>
        </authorList>
    </citation>
    <scope>NUCLEOTIDE SEQUENCE [LARGE SCALE GENOMIC DNA]</scope>
    <source>
        <strain evidence="3 4">IHI B618</strain>
    </source>
</reference>
<protein>
    <recommendedName>
        <fullName evidence="2">DUF6589 domain-containing protein</fullName>
    </recommendedName>
</protein>
<feature type="compositionally biased region" description="Basic residues" evidence="1">
    <location>
        <begin position="1"/>
        <end position="13"/>
    </location>
</feature>
<organism evidence="3 4">
    <name type="scientific">Candolleomyces aberdarensis</name>
    <dbReference type="NCBI Taxonomy" id="2316362"/>
    <lineage>
        <taxon>Eukaryota</taxon>
        <taxon>Fungi</taxon>
        <taxon>Dikarya</taxon>
        <taxon>Basidiomycota</taxon>
        <taxon>Agaricomycotina</taxon>
        <taxon>Agaricomycetes</taxon>
        <taxon>Agaricomycetidae</taxon>
        <taxon>Agaricales</taxon>
        <taxon>Agaricineae</taxon>
        <taxon>Psathyrellaceae</taxon>
        <taxon>Candolleomyces</taxon>
    </lineage>
</organism>
<evidence type="ECO:0000313" key="4">
    <source>
        <dbReference type="Proteomes" id="UP000290288"/>
    </source>
</evidence>
<sequence>MSSKIKGKKRAQHRPPEGPSSPVQPAVDNGHDFGADSGVNGTRDGTEGLWEGVTSMEVDQGPVVAASCGGSRSNAGRTKARAPRRSLAQKVTKILPSFKAADISPFDASIVLLDEINIDFQRYRTEAFKEDNKKLPAILDTMAGSQGGRAKLVEWLKGPTGTEVLRDIIGEEMDALRDLYHLKGLKDIDPLYIEDHTLVNLANDAPFTMQLLVSAAQTKRQEEENVKKEPEQVCNIILKQLLYQRSNRCLGFAGEFGLYLWATGSARATIEAIHRCGLSVSYQSVLNSLEMLANHSLQLAKEVCSGLHAFCYDNVNLSTSIHVEQRGAASTPGKVTSGTLGILYKLPGATPEVMELQPILDKMQDPNFQGLDFSKDLILNDEQMESVMHQFRIHIINVLFDFGDSFDKATHSNSPSLKHKPRRAHPPDYKTEFFPLPVSTREEASTKGNLEYHDEVYLQMLGRLADELSKWVILSINDQLTNARIRAGQILRQDDLNDYHRRLVFQLGMGLFHAALNLAWALLHVHRGTLSQVGSLAYWFAILEKTRLGGAKPDYHTLYMTLVQILQGFVLSAWKEICSKDGKTLSGYKESKPTPEDFHIKAATILDEYLTPLPQPFSSETTRSTSESSTKNATVPPVASFSNQKDPADDKAHQNLRLLMRDVLYLLELVCAVKDGDFGRVEDILPHLAMIYRGAGSNNYCTETLYMIQNLKYIWTPELGDIMRDTMIVNPSGVPGHCIATDTNMEYTIRDVKELITVKGLQGTWDHVGHVSAAIVYLKEIKRKTAKSLNLPHQNKGHSDAKTAHLVLRVADKVKDENLLQFKANRPGNSRITSVPDLMDEGAKKLKSSTLGTFNKKFHDFVAGQVTSNPETDNSTITDMEADTLPPMALSTEPIDEEDGLTGDL</sequence>
<evidence type="ECO:0000313" key="3">
    <source>
        <dbReference type="EMBL" id="RXW20346.1"/>
    </source>
</evidence>
<evidence type="ECO:0000259" key="2">
    <source>
        <dbReference type="Pfam" id="PF20231"/>
    </source>
</evidence>
<name>A0A4Q2DM07_9AGAR</name>
<keyword evidence="4" id="KW-1185">Reference proteome</keyword>
<dbReference type="InterPro" id="IPR046496">
    <property type="entry name" value="DUF6589"/>
</dbReference>
<dbReference type="AlphaFoldDB" id="A0A4Q2DM07"/>
<feature type="domain" description="DUF6589" evidence="2">
    <location>
        <begin position="372"/>
        <end position="798"/>
    </location>
</feature>
<evidence type="ECO:0000256" key="1">
    <source>
        <dbReference type="SAM" id="MobiDB-lite"/>
    </source>
</evidence>
<feature type="region of interest" description="Disordered" evidence="1">
    <location>
        <begin position="1"/>
        <end position="48"/>
    </location>
</feature>
<proteinExistence type="predicted"/>
<feature type="region of interest" description="Disordered" evidence="1">
    <location>
        <begin position="617"/>
        <end position="648"/>
    </location>
</feature>
<feature type="region of interest" description="Disordered" evidence="1">
    <location>
        <begin position="866"/>
        <end position="905"/>
    </location>
</feature>
<feature type="compositionally biased region" description="Polar residues" evidence="1">
    <location>
        <begin position="866"/>
        <end position="878"/>
    </location>
</feature>
<comment type="caution">
    <text evidence="3">The sequence shown here is derived from an EMBL/GenBank/DDBJ whole genome shotgun (WGS) entry which is preliminary data.</text>
</comment>
<accession>A0A4Q2DM07</accession>
<feature type="compositionally biased region" description="Low complexity" evidence="1">
    <location>
        <begin position="618"/>
        <end position="630"/>
    </location>
</feature>
<gene>
    <name evidence="3" type="ORF">EST38_g5509</name>
</gene>
<dbReference type="STRING" id="2316362.A0A4Q2DM07"/>
<feature type="compositionally biased region" description="Acidic residues" evidence="1">
    <location>
        <begin position="894"/>
        <end position="905"/>
    </location>
</feature>
<dbReference type="Proteomes" id="UP000290288">
    <property type="component" value="Unassembled WGS sequence"/>
</dbReference>
<dbReference type="Pfam" id="PF20231">
    <property type="entry name" value="DUF6589"/>
    <property type="match status" value="1"/>
</dbReference>
<dbReference type="OrthoDB" id="3040861at2759"/>
<dbReference type="EMBL" id="SDEE01000153">
    <property type="protein sequence ID" value="RXW20346.1"/>
    <property type="molecule type" value="Genomic_DNA"/>
</dbReference>
<feature type="region of interest" description="Disordered" evidence="1">
    <location>
        <begin position="65"/>
        <end position="84"/>
    </location>
</feature>